<accession>A0A9P1RCA3</accession>
<reference evidence="2" key="1">
    <citation type="submission" date="2015-06" db="EMBL/GenBank/DDBJ databases">
        <authorList>
            <person name="Radhakrishnan Rajesh"/>
            <person name="Underwood Anthony"/>
            <person name="Al-Shahib Ali"/>
        </authorList>
    </citation>
    <scope>NUCLEOTIDE SEQUENCE [LARGE SCALE GENOMIC DNA]</scope>
    <source>
        <strain evidence="2">P19_London_7_VIM_2_05_10</strain>
    </source>
</reference>
<dbReference type="AlphaFoldDB" id="A0A9P1RCA3"/>
<sequence>MSDYVIRMRRRQIASPKRGMKSAWDEWQVVDGRRVVSRHDSEQQAQDWAMKNPKL</sequence>
<comment type="caution">
    <text evidence="1">The sequence shown here is derived from an EMBL/GenBank/DDBJ whole genome shotgun (WGS) entry which is preliminary data.</text>
</comment>
<evidence type="ECO:0000313" key="1">
    <source>
        <dbReference type="EMBL" id="CRP65452.1"/>
    </source>
</evidence>
<evidence type="ECO:0000313" key="2">
    <source>
        <dbReference type="Proteomes" id="UP000045039"/>
    </source>
</evidence>
<organism evidence="1 2">
    <name type="scientific">Pseudomonas aeruginosa</name>
    <dbReference type="NCBI Taxonomy" id="287"/>
    <lineage>
        <taxon>Bacteria</taxon>
        <taxon>Pseudomonadati</taxon>
        <taxon>Pseudomonadota</taxon>
        <taxon>Gammaproteobacteria</taxon>
        <taxon>Pseudomonadales</taxon>
        <taxon>Pseudomonadaceae</taxon>
        <taxon>Pseudomonas</taxon>
    </lineage>
</organism>
<gene>
    <name evidence="1" type="ORF">PAERUG_P19_London_7_VIM_2_05_10_05141</name>
</gene>
<protein>
    <submittedName>
        <fullName evidence="1">Uncharacterized protein</fullName>
    </submittedName>
</protein>
<name>A0A9P1RCA3_PSEAI</name>
<dbReference type="RefSeq" id="WP_023100657.1">
    <property type="nucleotide sequence ID" value="NZ_CP096915.1"/>
</dbReference>
<dbReference type="Proteomes" id="UP000045039">
    <property type="component" value="Unassembled WGS sequence"/>
</dbReference>
<proteinExistence type="predicted"/>
<dbReference type="EMBL" id="CVVU01000234">
    <property type="protein sequence ID" value="CRP65452.1"/>
    <property type="molecule type" value="Genomic_DNA"/>
</dbReference>